<keyword evidence="3" id="KW-1185">Reference proteome</keyword>
<comment type="caution">
    <text evidence="2">The sequence shown here is derived from an EMBL/GenBank/DDBJ whole genome shotgun (WGS) entry which is preliminary data.</text>
</comment>
<proteinExistence type="predicted"/>
<feature type="compositionally biased region" description="Polar residues" evidence="1">
    <location>
        <begin position="18"/>
        <end position="27"/>
    </location>
</feature>
<sequence>MARPVPGREEIDRRDINTSRATMHGSPQSPPGNPAFSRLRLLSDEQLATHEERLLNDLDYLEKGIEQFTNETN</sequence>
<evidence type="ECO:0000256" key="1">
    <source>
        <dbReference type="SAM" id="MobiDB-lite"/>
    </source>
</evidence>
<feature type="compositionally biased region" description="Basic and acidic residues" evidence="1">
    <location>
        <begin position="1"/>
        <end position="17"/>
    </location>
</feature>
<evidence type="ECO:0000313" key="2">
    <source>
        <dbReference type="EMBL" id="MFC5969717.1"/>
    </source>
</evidence>
<dbReference type="Proteomes" id="UP001596099">
    <property type="component" value="Unassembled WGS sequence"/>
</dbReference>
<feature type="region of interest" description="Disordered" evidence="1">
    <location>
        <begin position="1"/>
        <end position="37"/>
    </location>
</feature>
<dbReference type="EMBL" id="JBHSQH010000001">
    <property type="protein sequence ID" value="MFC5969717.1"/>
    <property type="molecule type" value="Genomic_DNA"/>
</dbReference>
<accession>A0ABD5RGN5</accession>
<reference evidence="2 3" key="1">
    <citation type="journal article" date="2019" name="Int. J. Syst. Evol. Microbiol.">
        <title>The Global Catalogue of Microorganisms (GCM) 10K type strain sequencing project: providing services to taxonomists for standard genome sequencing and annotation.</title>
        <authorList>
            <consortium name="The Broad Institute Genomics Platform"/>
            <consortium name="The Broad Institute Genome Sequencing Center for Infectious Disease"/>
            <person name="Wu L."/>
            <person name="Ma J."/>
        </authorList>
    </citation>
    <scope>NUCLEOTIDE SEQUENCE [LARGE SCALE GENOMIC DNA]</scope>
    <source>
        <strain evidence="2 3">CGMCC 1.12543</strain>
    </source>
</reference>
<organism evidence="2 3">
    <name type="scientific">Halomarina salina</name>
    <dbReference type="NCBI Taxonomy" id="1872699"/>
    <lineage>
        <taxon>Archaea</taxon>
        <taxon>Methanobacteriati</taxon>
        <taxon>Methanobacteriota</taxon>
        <taxon>Stenosarchaea group</taxon>
        <taxon>Halobacteria</taxon>
        <taxon>Halobacteriales</taxon>
        <taxon>Natronomonadaceae</taxon>
        <taxon>Halomarina</taxon>
    </lineage>
</organism>
<dbReference type="AlphaFoldDB" id="A0ABD5RGN5"/>
<gene>
    <name evidence="2" type="ORF">ACFPYI_00085</name>
</gene>
<protein>
    <submittedName>
        <fullName evidence="2">Uncharacterized protein</fullName>
    </submittedName>
</protein>
<name>A0ABD5RGN5_9EURY</name>
<evidence type="ECO:0000313" key="3">
    <source>
        <dbReference type="Proteomes" id="UP001596099"/>
    </source>
</evidence>
<dbReference type="RefSeq" id="WP_247418038.1">
    <property type="nucleotide sequence ID" value="NZ_JALLGW010000001.1"/>
</dbReference>